<accession>A0ABY8FMV1</accession>
<dbReference type="Proteomes" id="UP001321526">
    <property type="component" value="Chromosome"/>
</dbReference>
<reference evidence="2 3" key="1">
    <citation type="submission" date="2019-01" db="EMBL/GenBank/DDBJ databases">
        <title>Genome sequence of Salinicola endophyticus REST5.</title>
        <authorList>
            <person name="Nascimento F.X."/>
        </authorList>
    </citation>
    <scope>NUCLEOTIDE SEQUENCE [LARGE SCALE GENOMIC DNA]</scope>
    <source>
        <strain evidence="2 3">REST5</strain>
    </source>
</reference>
<evidence type="ECO:0000313" key="3">
    <source>
        <dbReference type="Proteomes" id="UP001321526"/>
    </source>
</evidence>
<dbReference type="RefSeq" id="WP_282235988.1">
    <property type="nucleotide sequence ID" value="NZ_CP035631.1"/>
</dbReference>
<protein>
    <submittedName>
        <fullName evidence="2">Uncharacterized protein</fullName>
    </submittedName>
</protein>
<gene>
    <name evidence="2" type="ORF">EVC62_06695</name>
</gene>
<keyword evidence="1" id="KW-0812">Transmembrane</keyword>
<proteinExistence type="predicted"/>
<evidence type="ECO:0000256" key="1">
    <source>
        <dbReference type="SAM" id="Phobius"/>
    </source>
</evidence>
<name>A0ABY8FMV1_9GAMM</name>
<keyword evidence="3" id="KW-1185">Reference proteome</keyword>
<dbReference type="EMBL" id="CP035631">
    <property type="protein sequence ID" value="WFF41214.1"/>
    <property type="molecule type" value="Genomic_DNA"/>
</dbReference>
<keyword evidence="1" id="KW-0472">Membrane</keyword>
<keyword evidence="1" id="KW-1133">Transmembrane helix</keyword>
<feature type="transmembrane region" description="Helical" evidence="1">
    <location>
        <begin position="69"/>
        <end position="88"/>
    </location>
</feature>
<organism evidence="2 3">
    <name type="scientific">Salinicola endophyticus</name>
    <dbReference type="NCBI Taxonomy" id="1949083"/>
    <lineage>
        <taxon>Bacteria</taxon>
        <taxon>Pseudomonadati</taxon>
        <taxon>Pseudomonadota</taxon>
        <taxon>Gammaproteobacteria</taxon>
        <taxon>Oceanospirillales</taxon>
        <taxon>Halomonadaceae</taxon>
        <taxon>Salinicola</taxon>
    </lineage>
</organism>
<feature type="transmembrane region" description="Helical" evidence="1">
    <location>
        <begin position="100"/>
        <end position="122"/>
    </location>
</feature>
<sequence>MKIVYTESALIELEKFQEKRKEDLEAFLKNRKYVFGDDVLEITASDIRDAERNFKVSDFSRSKLPLTNMILKLYMIMGVMMVLVGLFYSNLRQLIEWSPIQLTLILGGMILSLVSFFGSYYFRMREIRRVEFERRYIEFEAREKVDPDEDS</sequence>
<evidence type="ECO:0000313" key="2">
    <source>
        <dbReference type="EMBL" id="WFF41214.1"/>
    </source>
</evidence>